<accession>A0ABT3GKM4</accession>
<keyword evidence="2 3" id="KW-0408">Iron</keyword>
<reference evidence="6 7" key="1">
    <citation type="submission" date="2022-10" db="EMBL/GenBank/DDBJ databases">
        <title>Luteolibacter arcticus strain CCTCC AB 2014275, whole genome shotgun sequencing project.</title>
        <authorList>
            <person name="Zhao G."/>
            <person name="Shen L."/>
        </authorList>
    </citation>
    <scope>NUCLEOTIDE SEQUENCE [LARGE SCALE GENOMIC DNA]</scope>
    <source>
        <strain evidence="6 7">CCTCC AB 2014275</strain>
    </source>
</reference>
<evidence type="ECO:0000256" key="4">
    <source>
        <dbReference type="SAM" id="SignalP"/>
    </source>
</evidence>
<dbReference type="InterPro" id="IPR008979">
    <property type="entry name" value="Galactose-bd-like_sf"/>
</dbReference>
<dbReference type="PROSITE" id="PS51007">
    <property type="entry name" value="CYTC"/>
    <property type="match status" value="1"/>
</dbReference>
<keyword evidence="4" id="KW-0732">Signal</keyword>
<dbReference type="RefSeq" id="WP_264488151.1">
    <property type="nucleotide sequence ID" value="NZ_JAPDDT010000006.1"/>
</dbReference>
<dbReference type="PANTHER" id="PTHR35889:SF3">
    <property type="entry name" value="F-BOX DOMAIN-CONTAINING PROTEIN"/>
    <property type="match status" value="1"/>
</dbReference>
<dbReference type="Proteomes" id="UP001320876">
    <property type="component" value="Unassembled WGS sequence"/>
</dbReference>
<dbReference type="Gene3D" id="2.60.120.260">
    <property type="entry name" value="Galactose-binding domain-like"/>
    <property type="match status" value="1"/>
</dbReference>
<evidence type="ECO:0000256" key="3">
    <source>
        <dbReference type="PROSITE-ProRule" id="PRU00433"/>
    </source>
</evidence>
<feature type="signal peptide" evidence="4">
    <location>
        <begin position="1"/>
        <end position="21"/>
    </location>
</feature>
<dbReference type="InterPro" id="IPR022655">
    <property type="entry name" value="DUF1553"/>
</dbReference>
<evidence type="ECO:0000256" key="1">
    <source>
        <dbReference type="ARBA" id="ARBA00022723"/>
    </source>
</evidence>
<gene>
    <name evidence="6" type="ORF">OKA05_15880</name>
</gene>
<evidence type="ECO:0000313" key="7">
    <source>
        <dbReference type="Proteomes" id="UP001320876"/>
    </source>
</evidence>
<name>A0ABT3GKM4_9BACT</name>
<dbReference type="Pfam" id="PF07583">
    <property type="entry name" value="PSCyt2"/>
    <property type="match status" value="1"/>
</dbReference>
<dbReference type="SUPFAM" id="SSF49785">
    <property type="entry name" value="Galactose-binding domain-like"/>
    <property type="match status" value="1"/>
</dbReference>
<dbReference type="Pfam" id="PF07587">
    <property type="entry name" value="PSD1"/>
    <property type="match status" value="1"/>
</dbReference>
<protein>
    <submittedName>
        <fullName evidence="6">DUF1553 domain-containing protein</fullName>
    </submittedName>
</protein>
<evidence type="ECO:0000259" key="5">
    <source>
        <dbReference type="PROSITE" id="PS51007"/>
    </source>
</evidence>
<keyword evidence="3" id="KW-0349">Heme</keyword>
<organism evidence="6 7">
    <name type="scientific">Luteolibacter arcticus</name>
    <dbReference type="NCBI Taxonomy" id="1581411"/>
    <lineage>
        <taxon>Bacteria</taxon>
        <taxon>Pseudomonadati</taxon>
        <taxon>Verrucomicrobiota</taxon>
        <taxon>Verrucomicrobiia</taxon>
        <taxon>Verrucomicrobiales</taxon>
        <taxon>Verrucomicrobiaceae</taxon>
        <taxon>Luteolibacter</taxon>
    </lineage>
</organism>
<sequence length="987" mass="110821">MRYSLVIGLGALTLAASPLGAVETEGVEFFRNEVKPILEQNCFKCHGGLDEKGHPKVRGGLQLISRKGLMKGGAHGAAFNETDPAKSIILEALSYQNEDLQMPPRGKLPDEDQEKITRWLEMGAPWTPEDADVLVEIHDPLAGVTEVNEKTKAHWSYKPMERPEPPKVSDPAWAVNPVDAFVLAKLDEKGLKPVGEASKAALLRRLSYDLTGLPPSLEEIKSFEADASPDAWSKQVDRLLATPQYGEKWARHWLDIVRYAESNGFERDNEKPFVWRYRDYVIRSFNDDKPYDRFVAEQIAGDELPDKTADSQIATGMLRLMAWDDEPADRKQHFFDVLDDNVRTVTEGFLAMTAGCARCHDHKGDPIPQSDYFKFTSFFRGIEPMGQGGKQTQFIHSPELAENRDLQLTELGAEEKRIREWMAKCEEGALTNVQRTNPEVAARVSNLTATDRWLVTDARLRPTNWFYTTKPPEEDWSAVGFRAERANWQQGPAGFGTAAPGVQARTVWTGQDIWLQTTFGLETIPKSVLLHLYHDENIEIYLNGQPVLRREHHVADYERITASREFMSALQTGRNVLSVHVHQTAGGQFFDLGLEIDAVTPSDLVLNRQYRSVSRKDRETYRRGQARLEEIENLKRSPGIEAMVVTEGGPVPPPTHIHLRGSAHAEGDEVQPGFPAIWGGEVAAVTPPAADAKTSGRRLALAKWMTRPDNPRTSRVMVNRIWQHHFGRGLSPTPNDFGYLGTAPTHPELLDWLATEFVARGWSVKAMHRLLLNSKVYRLSIASDTKEAAADPANDLFWRFNPRRLGAEELRDSILLSTGELNLEMKGPSIFIPMPEEVLATSSTKGGKWGNSPPDQANRRSVYVKIKRSLQPPMFTDFDLADTDTTCPVRFTTTVPTQALAMMNSEFIHDKATALAKRLDSEHPGDLQAQVKRAFELVVSRQPDEGEVIRSLAFINKLKTDSKLAPEMALQRFAVAVFSFNEFFYLD</sequence>
<feature type="domain" description="Cytochrome c" evidence="5">
    <location>
        <begin position="21"/>
        <end position="124"/>
    </location>
</feature>
<keyword evidence="1 3" id="KW-0479">Metal-binding</keyword>
<dbReference type="InterPro" id="IPR011444">
    <property type="entry name" value="DUF1549"/>
</dbReference>
<proteinExistence type="predicted"/>
<dbReference type="PANTHER" id="PTHR35889">
    <property type="entry name" value="CYCLOINULO-OLIGOSACCHARIDE FRUCTANOTRANSFERASE-RELATED"/>
    <property type="match status" value="1"/>
</dbReference>
<keyword evidence="7" id="KW-1185">Reference proteome</keyword>
<dbReference type="InterPro" id="IPR011429">
    <property type="entry name" value="Cyt_c_Planctomycete-type"/>
</dbReference>
<evidence type="ECO:0000313" key="6">
    <source>
        <dbReference type="EMBL" id="MCW1924047.1"/>
    </source>
</evidence>
<comment type="caution">
    <text evidence="6">The sequence shown here is derived from an EMBL/GenBank/DDBJ whole genome shotgun (WGS) entry which is preliminary data.</text>
</comment>
<dbReference type="Pfam" id="PF07635">
    <property type="entry name" value="PSCyt1"/>
    <property type="match status" value="1"/>
</dbReference>
<dbReference type="EMBL" id="JAPDDT010000006">
    <property type="protein sequence ID" value="MCW1924047.1"/>
    <property type="molecule type" value="Genomic_DNA"/>
</dbReference>
<evidence type="ECO:0000256" key="2">
    <source>
        <dbReference type="ARBA" id="ARBA00023004"/>
    </source>
</evidence>
<dbReference type="InterPro" id="IPR009056">
    <property type="entry name" value="Cyt_c-like_dom"/>
</dbReference>
<feature type="chain" id="PRO_5046391644" evidence="4">
    <location>
        <begin position="22"/>
        <end position="987"/>
    </location>
</feature>